<proteinExistence type="predicted"/>
<name>A0AAD4WR81_PRUDU</name>
<accession>A0AAD4WR81</accession>
<organism evidence="2 3">
    <name type="scientific">Prunus dulcis</name>
    <name type="common">Almond</name>
    <name type="synonym">Amygdalus dulcis</name>
    <dbReference type="NCBI Taxonomy" id="3755"/>
    <lineage>
        <taxon>Eukaryota</taxon>
        <taxon>Viridiplantae</taxon>
        <taxon>Streptophyta</taxon>
        <taxon>Embryophyta</taxon>
        <taxon>Tracheophyta</taxon>
        <taxon>Spermatophyta</taxon>
        <taxon>Magnoliopsida</taxon>
        <taxon>eudicotyledons</taxon>
        <taxon>Gunneridae</taxon>
        <taxon>Pentapetalae</taxon>
        <taxon>rosids</taxon>
        <taxon>fabids</taxon>
        <taxon>Rosales</taxon>
        <taxon>Rosaceae</taxon>
        <taxon>Amygdaloideae</taxon>
        <taxon>Amygdaleae</taxon>
        <taxon>Prunus</taxon>
    </lineage>
</organism>
<reference evidence="2 3" key="1">
    <citation type="journal article" date="2022" name="G3 (Bethesda)">
        <title>Whole-genome sequence and methylome profiling of the almond [Prunus dulcis (Mill.) D.A. Webb] cultivar 'Nonpareil'.</title>
        <authorList>
            <person name="D'Amico-Willman K.M."/>
            <person name="Ouma W.Z."/>
            <person name="Meulia T."/>
            <person name="Sideli G.M."/>
            <person name="Gradziel T.M."/>
            <person name="Fresnedo-Ramirez J."/>
        </authorList>
    </citation>
    <scope>NUCLEOTIDE SEQUENCE [LARGE SCALE GENOMIC DNA]</scope>
    <source>
        <strain evidence="2">Clone GOH B32 T37-40</strain>
    </source>
</reference>
<dbReference type="AlphaFoldDB" id="A0AAD4WR81"/>
<keyword evidence="3" id="KW-1185">Reference proteome</keyword>
<feature type="region of interest" description="Disordered" evidence="1">
    <location>
        <begin position="102"/>
        <end position="134"/>
    </location>
</feature>
<evidence type="ECO:0000313" key="3">
    <source>
        <dbReference type="Proteomes" id="UP001054821"/>
    </source>
</evidence>
<comment type="caution">
    <text evidence="2">The sequence shown here is derived from an EMBL/GenBank/DDBJ whole genome shotgun (WGS) entry which is preliminary data.</text>
</comment>
<dbReference type="Proteomes" id="UP001054821">
    <property type="component" value="Chromosome 1"/>
</dbReference>
<sequence length="134" mass="15135">MRMGPEGQLRGIGLCMDSSSTRKKEKGKRKKKVVNTLDPLRDRRCMSLEGQLRASKEKARSMGPTGLGKAQNQAHPNWAWDQLAKRNQEAWDPLDRQKLKTRLTPIHLGSSRKEKARSMEPIGLAKAQNQAHPN</sequence>
<feature type="region of interest" description="Disordered" evidence="1">
    <location>
        <begin position="48"/>
        <end position="74"/>
    </location>
</feature>
<gene>
    <name evidence="2" type="ORF">L3X38_001007</name>
</gene>
<feature type="compositionally biased region" description="Basic residues" evidence="1">
    <location>
        <begin position="21"/>
        <end position="33"/>
    </location>
</feature>
<dbReference type="EMBL" id="JAJFAZ020000001">
    <property type="protein sequence ID" value="KAI5348120.1"/>
    <property type="molecule type" value="Genomic_DNA"/>
</dbReference>
<evidence type="ECO:0000256" key="1">
    <source>
        <dbReference type="SAM" id="MobiDB-lite"/>
    </source>
</evidence>
<protein>
    <submittedName>
        <fullName evidence="2">Uncharacterized protein</fullName>
    </submittedName>
</protein>
<feature type="region of interest" description="Disordered" evidence="1">
    <location>
        <begin position="1"/>
        <end position="33"/>
    </location>
</feature>
<evidence type="ECO:0000313" key="2">
    <source>
        <dbReference type="EMBL" id="KAI5348120.1"/>
    </source>
</evidence>